<dbReference type="AlphaFoldDB" id="A0A2K1QWC4"/>
<feature type="region of interest" description="Disordered" evidence="14">
    <location>
        <begin position="366"/>
        <end position="457"/>
    </location>
</feature>
<dbReference type="OrthoDB" id="687730at2759"/>
<dbReference type="SMART" id="SM00240">
    <property type="entry name" value="FHA"/>
    <property type="match status" value="1"/>
</dbReference>
<dbReference type="GO" id="GO:0000151">
    <property type="term" value="C:ubiquitin ligase complex"/>
    <property type="evidence" value="ECO:0007669"/>
    <property type="project" value="TreeGrafter"/>
</dbReference>
<evidence type="ECO:0000256" key="9">
    <source>
        <dbReference type="ARBA" id="ARBA00022833"/>
    </source>
</evidence>
<feature type="compositionally biased region" description="Low complexity" evidence="14">
    <location>
        <begin position="29"/>
        <end position="42"/>
    </location>
</feature>
<dbReference type="InterPro" id="IPR008984">
    <property type="entry name" value="SMAD_FHA_dom_sf"/>
</dbReference>
<dbReference type="SUPFAM" id="SSF57850">
    <property type="entry name" value="RING/U-box"/>
    <property type="match status" value="1"/>
</dbReference>
<dbReference type="InterPro" id="IPR001841">
    <property type="entry name" value="Znf_RING"/>
</dbReference>
<comment type="catalytic activity">
    <reaction evidence="1">
        <text>S-ubiquitinyl-[E2 ubiquitin-conjugating enzyme]-L-cysteine + [acceptor protein]-L-lysine = [E2 ubiquitin-conjugating enzyme]-L-cysteine + N(6)-ubiquitinyl-[acceptor protein]-L-lysine.</text>
        <dbReference type="EC" id="2.3.2.27"/>
    </reaction>
</comment>
<feature type="compositionally biased region" description="Polar residues" evidence="14">
    <location>
        <begin position="320"/>
        <end position="330"/>
    </location>
</feature>
<dbReference type="GO" id="GO:0051865">
    <property type="term" value="P:protein autoubiquitination"/>
    <property type="evidence" value="ECO:0007669"/>
    <property type="project" value="UniProtKB-ARBA"/>
</dbReference>
<dbReference type="GO" id="GO:0090337">
    <property type="term" value="P:regulation of formin-nucleated actin cable assembly"/>
    <property type="evidence" value="ECO:0007669"/>
    <property type="project" value="UniProtKB-ARBA"/>
</dbReference>
<protein>
    <recommendedName>
        <fullName evidence="3">RING-type E3 ubiquitin transferase</fullName>
        <ecNumber evidence="3">2.3.2.27</ecNumber>
    </recommendedName>
    <alternativeName>
        <fullName evidence="12">Checkpoint forkhead associated with RING domains-containing protein 1</fullName>
    </alternativeName>
</protein>
<dbReference type="PROSITE" id="PS50006">
    <property type="entry name" value="FHA_DOMAIN"/>
    <property type="match status" value="1"/>
</dbReference>
<evidence type="ECO:0000256" key="2">
    <source>
        <dbReference type="ARBA" id="ARBA00004496"/>
    </source>
</evidence>
<dbReference type="PANTHER" id="PTHR15067:SF7">
    <property type="entry name" value="E3 UBIQUITIN-PROTEIN LIGASE DMA1-RELATED"/>
    <property type="match status" value="1"/>
</dbReference>
<feature type="domain" description="RING-type" evidence="16">
    <location>
        <begin position="229"/>
        <end position="273"/>
    </location>
</feature>
<evidence type="ECO:0000256" key="7">
    <source>
        <dbReference type="ARBA" id="ARBA00022771"/>
    </source>
</evidence>
<dbReference type="Gene3D" id="3.30.40.10">
    <property type="entry name" value="Zinc/RING finger domain, C3HC4 (zinc finger)"/>
    <property type="match status" value="1"/>
</dbReference>
<name>A0A2K1QWC4_9PEZI</name>
<feature type="region of interest" description="Disordered" evidence="14">
    <location>
        <begin position="300"/>
        <end position="345"/>
    </location>
</feature>
<evidence type="ECO:0000256" key="14">
    <source>
        <dbReference type="SAM" id="MobiDB-lite"/>
    </source>
</evidence>
<dbReference type="GO" id="GO:0032153">
    <property type="term" value="C:cell division site"/>
    <property type="evidence" value="ECO:0007669"/>
    <property type="project" value="TreeGrafter"/>
</dbReference>
<accession>A0A2K1QWC4</accession>
<dbReference type="GO" id="GO:0061630">
    <property type="term" value="F:ubiquitin protein ligase activity"/>
    <property type="evidence" value="ECO:0007669"/>
    <property type="project" value="UniProtKB-EC"/>
</dbReference>
<evidence type="ECO:0000313" key="18">
    <source>
        <dbReference type="Proteomes" id="UP000243797"/>
    </source>
</evidence>
<dbReference type="GO" id="GO:0000921">
    <property type="term" value="P:septin ring assembly"/>
    <property type="evidence" value="ECO:0007669"/>
    <property type="project" value="UniProtKB-ARBA"/>
</dbReference>
<dbReference type="GO" id="GO:0097271">
    <property type="term" value="P:protein localization to bud neck"/>
    <property type="evidence" value="ECO:0007669"/>
    <property type="project" value="UniProtKB-ARBA"/>
</dbReference>
<dbReference type="Pfam" id="PF00498">
    <property type="entry name" value="FHA"/>
    <property type="match status" value="1"/>
</dbReference>
<dbReference type="SUPFAM" id="SSF49879">
    <property type="entry name" value="SMAD/FHA domain"/>
    <property type="match status" value="1"/>
</dbReference>
<dbReference type="GO" id="GO:0000132">
    <property type="term" value="P:establishment of mitotic spindle orientation"/>
    <property type="evidence" value="ECO:0007669"/>
    <property type="project" value="UniProtKB-ARBA"/>
</dbReference>
<dbReference type="SMART" id="SM00184">
    <property type="entry name" value="RING"/>
    <property type="match status" value="1"/>
</dbReference>
<evidence type="ECO:0000313" key="17">
    <source>
        <dbReference type="EMBL" id="PNS19365.1"/>
    </source>
</evidence>
<gene>
    <name evidence="17" type="ORF">CAC42_2542</name>
</gene>
<organism evidence="17 18">
    <name type="scientific">Sphaceloma murrayae</name>
    <dbReference type="NCBI Taxonomy" id="2082308"/>
    <lineage>
        <taxon>Eukaryota</taxon>
        <taxon>Fungi</taxon>
        <taxon>Dikarya</taxon>
        <taxon>Ascomycota</taxon>
        <taxon>Pezizomycotina</taxon>
        <taxon>Dothideomycetes</taxon>
        <taxon>Dothideomycetidae</taxon>
        <taxon>Myriangiales</taxon>
        <taxon>Elsinoaceae</taxon>
        <taxon>Sphaceloma</taxon>
    </lineage>
</organism>
<evidence type="ECO:0000256" key="1">
    <source>
        <dbReference type="ARBA" id="ARBA00000900"/>
    </source>
</evidence>
<dbReference type="Pfam" id="PF17123">
    <property type="entry name" value="zf-RING_11"/>
    <property type="match status" value="1"/>
</dbReference>
<sequence>MTRNRAETFADRSSDRVADETRPVQGTRSLSAGAGELLAAAGSEKKAQQPAIRLIPHHEARSSRPSLTFPIISRSLPEQNAVIRVGRYSERDNQAAAAEENTSIVAPVGFKSKVVSRRHCEFWCSDNQWYIRDVKSSSGTFLNHVRLSAAGTESRPYPVNDGDIVQLGIDFKGGEEVIFRCVKMRVECNRSWQKGLNQFNTQTHKRLRNLASASTRKDSDTASVNSSECAICLNPVAPCQALFVAPCSHVWHYKCIRTLIYPDWPAFQCPNCRAYADLEADVEPADMDSEYEIAEALRQSERDAAGAGSSSEDNRPADLQHSTTRRTLINGSGSGSGSDADMNDEADDMDESAIANAMNSASISAHTDGLHAGSEPVAVPGSSRDAESSRDRDPAGARSATPTSTAQFALAAGVMGQEGPLTPRNDAGPFVLDSAVEGSGRSRGKERRAEIEEELVG</sequence>
<evidence type="ECO:0000256" key="13">
    <source>
        <dbReference type="PROSITE-ProRule" id="PRU00175"/>
    </source>
</evidence>
<feature type="compositionally biased region" description="Basic and acidic residues" evidence="14">
    <location>
        <begin position="1"/>
        <end position="22"/>
    </location>
</feature>
<comment type="caution">
    <text evidence="17">The sequence shown here is derived from an EMBL/GenBank/DDBJ whole genome shotgun (WGS) entry which is preliminary data.</text>
</comment>
<dbReference type="FunFam" id="3.30.40.10:FF:000426">
    <property type="entry name" value="DMA1p Ubiquitin-protein ligase (E3)"/>
    <property type="match status" value="1"/>
</dbReference>
<dbReference type="InterPro" id="IPR000253">
    <property type="entry name" value="FHA_dom"/>
</dbReference>
<keyword evidence="10" id="KW-0131">Cell cycle</keyword>
<evidence type="ECO:0000259" key="15">
    <source>
        <dbReference type="PROSITE" id="PS50006"/>
    </source>
</evidence>
<evidence type="ECO:0000256" key="8">
    <source>
        <dbReference type="ARBA" id="ARBA00022786"/>
    </source>
</evidence>
<dbReference type="GO" id="GO:0008270">
    <property type="term" value="F:zinc ion binding"/>
    <property type="evidence" value="ECO:0007669"/>
    <property type="project" value="UniProtKB-KW"/>
</dbReference>
<evidence type="ECO:0000256" key="4">
    <source>
        <dbReference type="ARBA" id="ARBA00022490"/>
    </source>
</evidence>
<dbReference type="EC" id="2.3.2.27" evidence="3"/>
<dbReference type="FunFam" id="2.60.200.20:FF:000030">
    <property type="entry name" value="FHA domain-containing protein"/>
    <property type="match status" value="1"/>
</dbReference>
<dbReference type="Gene3D" id="2.60.200.20">
    <property type="match status" value="1"/>
</dbReference>
<evidence type="ECO:0000256" key="10">
    <source>
        <dbReference type="ARBA" id="ARBA00023306"/>
    </source>
</evidence>
<keyword evidence="6" id="KW-0479">Metal-binding</keyword>
<evidence type="ECO:0000256" key="12">
    <source>
        <dbReference type="ARBA" id="ARBA00080465"/>
    </source>
</evidence>
<dbReference type="PANTHER" id="PTHR15067">
    <property type="entry name" value="E3 UBIQUITIN-PROTEIN LIGASE RNF8"/>
    <property type="match status" value="1"/>
</dbReference>
<reference evidence="17 18" key="1">
    <citation type="submission" date="2017-06" db="EMBL/GenBank/DDBJ databases">
        <title>Draft genome sequence of a variant of Elsinoe murrayae.</title>
        <authorList>
            <person name="Cheng Q."/>
        </authorList>
    </citation>
    <scope>NUCLEOTIDE SEQUENCE [LARGE SCALE GENOMIC DNA]</scope>
    <source>
        <strain evidence="17 18">CQ-2017a</strain>
    </source>
</reference>
<keyword evidence="5" id="KW-0808">Transferase</keyword>
<dbReference type="InterPro" id="IPR013083">
    <property type="entry name" value="Znf_RING/FYVE/PHD"/>
</dbReference>
<keyword evidence="8" id="KW-0833">Ubl conjugation pathway</keyword>
<comment type="similarity">
    <text evidence="11">Belongs to the DMA1 family.</text>
</comment>
<feature type="domain" description="FHA" evidence="15">
    <location>
        <begin position="83"/>
        <end position="147"/>
    </location>
</feature>
<comment type="subcellular location">
    <subcellularLocation>
        <location evidence="2">Cytoplasm</location>
    </subcellularLocation>
</comment>
<evidence type="ECO:0000256" key="11">
    <source>
        <dbReference type="ARBA" id="ARBA00061209"/>
    </source>
</evidence>
<dbReference type="STRING" id="2082308.A0A2K1QWC4"/>
<dbReference type="PROSITE" id="PS50089">
    <property type="entry name" value="ZF_RING_2"/>
    <property type="match status" value="1"/>
</dbReference>
<dbReference type="EMBL" id="NKHZ01000032">
    <property type="protein sequence ID" value="PNS19365.1"/>
    <property type="molecule type" value="Genomic_DNA"/>
</dbReference>
<proteinExistence type="inferred from homology"/>
<evidence type="ECO:0000256" key="6">
    <source>
        <dbReference type="ARBA" id="ARBA00022723"/>
    </source>
</evidence>
<dbReference type="Proteomes" id="UP000243797">
    <property type="component" value="Unassembled WGS sequence"/>
</dbReference>
<evidence type="ECO:0000259" key="16">
    <source>
        <dbReference type="PROSITE" id="PS50089"/>
    </source>
</evidence>
<evidence type="ECO:0000256" key="5">
    <source>
        <dbReference type="ARBA" id="ARBA00022679"/>
    </source>
</evidence>
<dbReference type="InParanoid" id="A0A2K1QWC4"/>
<keyword evidence="7 13" id="KW-0863">Zinc-finger</keyword>
<evidence type="ECO:0000256" key="3">
    <source>
        <dbReference type="ARBA" id="ARBA00012483"/>
    </source>
</evidence>
<dbReference type="GO" id="GO:0031578">
    <property type="term" value="P:mitotic spindle orientation checkpoint signaling"/>
    <property type="evidence" value="ECO:0007669"/>
    <property type="project" value="UniProtKB-ARBA"/>
</dbReference>
<feature type="compositionally biased region" description="Basic and acidic residues" evidence="14">
    <location>
        <begin position="384"/>
        <end position="395"/>
    </location>
</feature>
<keyword evidence="9" id="KW-0862">Zinc</keyword>
<dbReference type="GO" id="GO:0006511">
    <property type="term" value="P:ubiquitin-dependent protein catabolic process"/>
    <property type="evidence" value="ECO:0007669"/>
    <property type="project" value="TreeGrafter"/>
</dbReference>
<dbReference type="GO" id="GO:0005829">
    <property type="term" value="C:cytosol"/>
    <property type="evidence" value="ECO:0007669"/>
    <property type="project" value="TreeGrafter"/>
</dbReference>
<keyword evidence="4" id="KW-0963">Cytoplasm</keyword>
<feature type="region of interest" description="Disordered" evidence="14">
    <location>
        <begin position="1"/>
        <end position="44"/>
    </location>
</feature>
<keyword evidence="18" id="KW-1185">Reference proteome</keyword>